<dbReference type="AlphaFoldDB" id="A0A9P6D0A2"/>
<evidence type="ECO:0000313" key="1">
    <source>
        <dbReference type="EMBL" id="KAF9487371.1"/>
    </source>
</evidence>
<feature type="non-terminal residue" evidence="1">
    <location>
        <position position="1"/>
    </location>
</feature>
<dbReference type="EMBL" id="MU154785">
    <property type="protein sequence ID" value="KAF9487371.1"/>
    <property type="molecule type" value="Genomic_DNA"/>
</dbReference>
<reference evidence="1" key="1">
    <citation type="submission" date="2020-11" db="EMBL/GenBank/DDBJ databases">
        <authorList>
            <consortium name="DOE Joint Genome Institute"/>
            <person name="Ahrendt S."/>
            <person name="Riley R."/>
            <person name="Andreopoulos W."/>
            <person name="Labutti K."/>
            <person name="Pangilinan J."/>
            <person name="Ruiz-Duenas F.J."/>
            <person name="Barrasa J.M."/>
            <person name="Sanchez-Garcia M."/>
            <person name="Camarero S."/>
            <person name="Miyauchi S."/>
            <person name="Serrano A."/>
            <person name="Linde D."/>
            <person name="Babiker R."/>
            <person name="Drula E."/>
            <person name="Ayuso-Fernandez I."/>
            <person name="Pacheco R."/>
            <person name="Padilla G."/>
            <person name="Ferreira P."/>
            <person name="Barriuso J."/>
            <person name="Kellner H."/>
            <person name="Castanera R."/>
            <person name="Alfaro M."/>
            <person name="Ramirez L."/>
            <person name="Pisabarro A.G."/>
            <person name="Kuo A."/>
            <person name="Tritt A."/>
            <person name="Lipzen A."/>
            <person name="He G."/>
            <person name="Yan M."/>
            <person name="Ng V."/>
            <person name="Cullen D."/>
            <person name="Martin F."/>
            <person name="Rosso M.-N."/>
            <person name="Henrissat B."/>
            <person name="Hibbett D."/>
            <person name="Martinez A.T."/>
            <person name="Grigoriev I.V."/>
        </authorList>
    </citation>
    <scope>NUCLEOTIDE SEQUENCE</scope>
    <source>
        <strain evidence="1">ATCC 90797</strain>
    </source>
</reference>
<accession>A0A9P6D0A2</accession>
<name>A0A9P6D0A2_PLEER</name>
<protein>
    <submittedName>
        <fullName evidence="1">Uncharacterized protein</fullName>
    </submittedName>
</protein>
<organism evidence="1 2">
    <name type="scientific">Pleurotus eryngii</name>
    <name type="common">Boletus of the steppes</name>
    <dbReference type="NCBI Taxonomy" id="5323"/>
    <lineage>
        <taxon>Eukaryota</taxon>
        <taxon>Fungi</taxon>
        <taxon>Dikarya</taxon>
        <taxon>Basidiomycota</taxon>
        <taxon>Agaricomycotina</taxon>
        <taxon>Agaricomycetes</taxon>
        <taxon>Agaricomycetidae</taxon>
        <taxon>Agaricales</taxon>
        <taxon>Pleurotineae</taxon>
        <taxon>Pleurotaceae</taxon>
        <taxon>Pleurotus</taxon>
    </lineage>
</organism>
<comment type="caution">
    <text evidence="1">The sequence shown here is derived from an EMBL/GenBank/DDBJ whole genome shotgun (WGS) entry which is preliminary data.</text>
</comment>
<evidence type="ECO:0000313" key="2">
    <source>
        <dbReference type="Proteomes" id="UP000807025"/>
    </source>
</evidence>
<keyword evidence="2" id="KW-1185">Reference proteome</keyword>
<gene>
    <name evidence="1" type="ORF">BDN71DRAFT_1436910</name>
</gene>
<dbReference type="Proteomes" id="UP000807025">
    <property type="component" value="Unassembled WGS sequence"/>
</dbReference>
<proteinExistence type="predicted"/>
<sequence length="103" mass="11088">NFMKEKKQYYAITSGAQVGVVKGVVSGGVCLGFCLEALAVEHFQKGVSSRTVIVRKPLASPISKCRPISENVGLHQMSDVDMPATYQLKVSACFGKCRPVPDV</sequence>